<dbReference type="InterPro" id="IPR006685">
    <property type="entry name" value="MscS_channel_2nd"/>
</dbReference>
<proteinExistence type="inferred from homology"/>
<evidence type="ECO:0000256" key="5">
    <source>
        <dbReference type="ARBA" id="ARBA00022989"/>
    </source>
</evidence>
<dbReference type="AlphaFoldDB" id="A0A6A8MBZ6"/>
<evidence type="ECO:0000256" key="6">
    <source>
        <dbReference type="ARBA" id="ARBA00023136"/>
    </source>
</evidence>
<evidence type="ECO:0000256" key="2">
    <source>
        <dbReference type="ARBA" id="ARBA00008017"/>
    </source>
</evidence>
<dbReference type="SUPFAM" id="SSF82861">
    <property type="entry name" value="Mechanosensitive channel protein MscS (YggB), transmembrane region"/>
    <property type="match status" value="1"/>
</dbReference>
<dbReference type="InterPro" id="IPR023408">
    <property type="entry name" value="MscS_beta-dom_sf"/>
</dbReference>
<reference evidence="10" key="1">
    <citation type="submission" date="2019-09" db="EMBL/GenBank/DDBJ databases">
        <title>In-depth cultivation of the pig gut microbiome towards novel bacterial diversity and tailored functional studies.</title>
        <authorList>
            <person name="Wylensek D."/>
            <person name="Hitch T.C.A."/>
            <person name="Clavel T."/>
        </authorList>
    </citation>
    <scope>NUCLEOTIDE SEQUENCE</scope>
    <source>
        <strain evidence="10">RF-744-FAT-WT-3</strain>
    </source>
</reference>
<dbReference type="SUPFAM" id="SSF50182">
    <property type="entry name" value="Sm-like ribonucleoproteins"/>
    <property type="match status" value="1"/>
</dbReference>
<dbReference type="SUPFAM" id="SSF82689">
    <property type="entry name" value="Mechanosensitive channel protein MscS (YggB), C-terminal domain"/>
    <property type="match status" value="1"/>
</dbReference>
<keyword evidence="6 7" id="KW-0472">Membrane</keyword>
<dbReference type="PANTHER" id="PTHR30460">
    <property type="entry name" value="MODERATE CONDUCTANCE MECHANOSENSITIVE CHANNEL YBIO"/>
    <property type="match status" value="1"/>
</dbReference>
<dbReference type="InterPro" id="IPR045276">
    <property type="entry name" value="YbiO_bact"/>
</dbReference>
<name>A0A6A8MBZ6_9FIRM</name>
<organism evidence="10">
    <name type="scientific">Baileyella intestinalis</name>
    <dbReference type="NCBI Taxonomy" id="2606709"/>
    <lineage>
        <taxon>Bacteria</taxon>
        <taxon>Bacillati</taxon>
        <taxon>Bacillota</taxon>
        <taxon>Clostridia</taxon>
        <taxon>Peptostreptococcales</taxon>
        <taxon>Anaerovoracaceae</taxon>
        <taxon>Baileyella</taxon>
    </lineage>
</organism>
<dbReference type="InterPro" id="IPR049142">
    <property type="entry name" value="MS_channel_1st"/>
</dbReference>
<dbReference type="Gene3D" id="1.10.287.1260">
    <property type="match status" value="1"/>
</dbReference>
<evidence type="ECO:0000256" key="3">
    <source>
        <dbReference type="ARBA" id="ARBA00022475"/>
    </source>
</evidence>
<feature type="transmembrane region" description="Helical" evidence="7">
    <location>
        <begin position="54"/>
        <end position="72"/>
    </location>
</feature>
<feature type="domain" description="Mechanosensitive ion channel transmembrane helices 2/3" evidence="9">
    <location>
        <begin position="58"/>
        <end position="97"/>
    </location>
</feature>
<dbReference type="RefSeq" id="WP_154572944.1">
    <property type="nucleotide sequence ID" value="NZ_VUNB01000006.1"/>
</dbReference>
<dbReference type="GO" id="GO:0005886">
    <property type="term" value="C:plasma membrane"/>
    <property type="evidence" value="ECO:0007669"/>
    <property type="project" value="UniProtKB-SubCell"/>
</dbReference>
<feature type="domain" description="Mechanosensitive ion channel MscS" evidence="8">
    <location>
        <begin position="98"/>
        <end position="161"/>
    </location>
</feature>
<dbReference type="InterPro" id="IPR011014">
    <property type="entry name" value="MscS_channel_TM-2"/>
</dbReference>
<dbReference type="PANTHER" id="PTHR30460:SF0">
    <property type="entry name" value="MODERATE CONDUCTANCE MECHANOSENSITIVE CHANNEL YBIO"/>
    <property type="match status" value="1"/>
</dbReference>
<keyword evidence="5 7" id="KW-1133">Transmembrane helix</keyword>
<comment type="subcellular location">
    <subcellularLocation>
        <location evidence="1">Cell membrane</location>
        <topology evidence="1">Multi-pass membrane protein</topology>
    </subcellularLocation>
</comment>
<comment type="caution">
    <text evidence="10">The sequence shown here is derived from an EMBL/GenBank/DDBJ whole genome shotgun (WGS) entry which is preliminary data.</text>
</comment>
<dbReference type="GO" id="GO:0008381">
    <property type="term" value="F:mechanosensitive monoatomic ion channel activity"/>
    <property type="evidence" value="ECO:0007669"/>
    <property type="project" value="InterPro"/>
</dbReference>
<evidence type="ECO:0000256" key="7">
    <source>
        <dbReference type="SAM" id="Phobius"/>
    </source>
</evidence>
<dbReference type="EMBL" id="VUNB01000006">
    <property type="protein sequence ID" value="MST69474.1"/>
    <property type="molecule type" value="Genomic_DNA"/>
</dbReference>
<gene>
    <name evidence="10" type="ORF">FYJ66_07745</name>
</gene>
<evidence type="ECO:0000259" key="9">
    <source>
        <dbReference type="Pfam" id="PF21088"/>
    </source>
</evidence>
<feature type="transmembrane region" description="Helical" evidence="7">
    <location>
        <begin position="13"/>
        <end position="33"/>
    </location>
</feature>
<dbReference type="Gene3D" id="2.30.30.60">
    <property type="match status" value="1"/>
</dbReference>
<dbReference type="InterPro" id="IPR010920">
    <property type="entry name" value="LSM_dom_sf"/>
</dbReference>
<feature type="transmembrane region" description="Helical" evidence="7">
    <location>
        <begin position="78"/>
        <end position="96"/>
    </location>
</feature>
<sequence>MEKILERIMSTEIFASAVVVLLAVVVMAILEKICRGYIKRNDPDHRVMSMIRSVLRTIRVLVGILVVFAILQINGVNISSMVAGVGVAGALVGLAMQDIFKDLIMGLHIVSDKAFKYGDVVIINDVEGIVTSFTLLTTQLKDVNSGNLVTICNRNISATSVVCGIYDIDLPLRYDEDPEDVKKILTRAAEAIDRIQDVEYCQYMGVQRFDSSAVIYKIRFKCSPAEKWPVWRKAMTELQKVVVDTGLEIPFQQIDVHNI</sequence>
<evidence type="ECO:0000256" key="1">
    <source>
        <dbReference type="ARBA" id="ARBA00004651"/>
    </source>
</evidence>
<dbReference type="Pfam" id="PF21088">
    <property type="entry name" value="MS_channel_1st"/>
    <property type="match status" value="1"/>
</dbReference>
<accession>A0A6A8MBZ6</accession>
<dbReference type="InterPro" id="IPR011066">
    <property type="entry name" value="MscS_channel_C_sf"/>
</dbReference>
<dbReference type="Pfam" id="PF00924">
    <property type="entry name" value="MS_channel_2nd"/>
    <property type="match status" value="1"/>
</dbReference>
<evidence type="ECO:0000313" key="10">
    <source>
        <dbReference type="EMBL" id="MST69474.1"/>
    </source>
</evidence>
<dbReference type="Gene3D" id="3.30.70.100">
    <property type="match status" value="1"/>
</dbReference>
<comment type="similarity">
    <text evidence="2">Belongs to the MscS (TC 1.A.23) family.</text>
</comment>
<evidence type="ECO:0000259" key="8">
    <source>
        <dbReference type="Pfam" id="PF00924"/>
    </source>
</evidence>
<evidence type="ECO:0000256" key="4">
    <source>
        <dbReference type="ARBA" id="ARBA00022692"/>
    </source>
</evidence>
<protein>
    <submittedName>
        <fullName evidence="10">Mechanosensitive ion channel family protein</fullName>
    </submittedName>
</protein>
<keyword evidence="3" id="KW-1003">Cell membrane</keyword>
<keyword evidence="4 7" id="KW-0812">Transmembrane</keyword>